<gene>
    <name evidence="2" type="ORF">PXEA_LOCUS8220</name>
</gene>
<name>A0A3S4ZLS5_9PLAT</name>
<organism evidence="2 3">
    <name type="scientific">Protopolystoma xenopodis</name>
    <dbReference type="NCBI Taxonomy" id="117903"/>
    <lineage>
        <taxon>Eukaryota</taxon>
        <taxon>Metazoa</taxon>
        <taxon>Spiralia</taxon>
        <taxon>Lophotrochozoa</taxon>
        <taxon>Platyhelminthes</taxon>
        <taxon>Monogenea</taxon>
        <taxon>Polyopisthocotylea</taxon>
        <taxon>Polystomatidea</taxon>
        <taxon>Polystomatidae</taxon>
        <taxon>Protopolystoma</taxon>
    </lineage>
</organism>
<accession>A0A3S4ZLS5</accession>
<evidence type="ECO:0000256" key="1">
    <source>
        <dbReference type="SAM" id="MobiDB-lite"/>
    </source>
</evidence>
<sequence length="47" mass="5176">MPWLDQFAYLAPVADFAGCQLYNDADGSSPFPVRVPDKPSYKPGKTN</sequence>
<keyword evidence="3" id="KW-1185">Reference proteome</keyword>
<evidence type="ECO:0000313" key="3">
    <source>
        <dbReference type="Proteomes" id="UP000784294"/>
    </source>
</evidence>
<reference evidence="2" key="1">
    <citation type="submission" date="2018-11" db="EMBL/GenBank/DDBJ databases">
        <authorList>
            <consortium name="Pathogen Informatics"/>
        </authorList>
    </citation>
    <scope>NUCLEOTIDE SEQUENCE</scope>
</reference>
<evidence type="ECO:0000313" key="2">
    <source>
        <dbReference type="EMBL" id="VEL14780.1"/>
    </source>
</evidence>
<comment type="caution">
    <text evidence="2">The sequence shown here is derived from an EMBL/GenBank/DDBJ whole genome shotgun (WGS) entry which is preliminary data.</text>
</comment>
<dbReference type="EMBL" id="CAAALY010022334">
    <property type="protein sequence ID" value="VEL14780.1"/>
    <property type="molecule type" value="Genomic_DNA"/>
</dbReference>
<dbReference type="AlphaFoldDB" id="A0A3S4ZLS5"/>
<proteinExistence type="predicted"/>
<protein>
    <submittedName>
        <fullName evidence="2">Uncharacterized protein</fullName>
    </submittedName>
</protein>
<feature type="region of interest" description="Disordered" evidence="1">
    <location>
        <begin position="26"/>
        <end position="47"/>
    </location>
</feature>
<dbReference type="Proteomes" id="UP000784294">
    <property type="component" value="Unassembled WGS sequence"/>
</dbReference>
<dbReference type="OrthoDB" id="2374335at2759"/>